<reference evidence="1" key="1">
    <citation type="journal article" date="2015" name="Nature">
        <title>Complex archaea that bridge the gap between prokaryotes and eukaryotes.</title>
        <authorList>
            <person name="Spang A."/>
            <person name="Saw J.H."/>
            <person name="Jorgensen S.L."/>
            <person name="Zaremba-Niedzwiedzka K."/>
            <person name="Martijn J."/>
            <person name="Lind A.E."/>
            <person name="van Eijk R."/>
            <person name="Schleper C."/>
            <person name="Guy L."/>
            <person name="Ettema T.J."/>
        </authorList>
    </citation>
    <scope>NUCLEOTIDE SEQUENCE</scope>
</reference>
<organism evidence="1">
    <name type="scientific">marine sediment metagenome</name>
    <dbReference type="NCBI Taxonomy" id="412755"/>
    <lineage>
        <taxon>unclassified sequences</taxon>
        <taxon>metagenomes</taxon>
        <taxon>ecological metagenomes</taxon>
    </lineage>
</organism>
<dbReference type="AlphaFoldDB" id="A0A0F9MKH2"/>
<dbReference type="EMBL" id="LAZR01009944">
    <property type="protein sequence ID" value="KKM69712.1"/>
    <property type="molecule type" value="Genomic_DNA"/>
</dbReference>
<protein>
    <submittedName>
        <fullName evidence="1">Uncharacterized protein</fullName>
    </submittedName>
</protein>
<name>A0A0F9MKH2_9ZZZZ</name>
<proteinExistence type="predicted"/>
<comment type="caution">
    <text evidence="1">The sequence shown here is derived from an EMBL/GenBank/DDBJ whole genome shotgun (WGS) entry which is preliminary data.</text>
</comment>
<sequence length="71" mass="7902">MIEQTTESVCANCGRIRTFRLTQNETYPPVTKEDAWSERPIVCTVCGYSFTAGVFADDVQPLTPQEPGDET</sequence>
<evidence type="ECO:0000313" key="1">
    <source>
        <dbReference type="EMBL" id="KKM69712.1"/>
    </source>
</evidence>
<accession>A0A0F9MKH2</accession>
<gene>
    <name evidence="1" type="ORF">LCGC14_1448030</name>
</gene>